<protein>
    <submittedName>
        <fullName evidence="1">Uncharacterized protein</fullName>
    </submittedName>
</protein>
<proteinExistence type="predicted"/>
<evidence type="ECO:0000313" key="1">
    <source>
        <dbReference type="EMBL" id="WCA46200.1"/>
    </source>
</evidence>
<dbReference type="EMBL" id="OQ137559">
    <property type="protein sequence ID" value="WCA46200.1"/>
    <property type="molecule type" value="Genomic_DNA"/>
</dbReference>
<reference evidence="1" key="1">
    <citation type="submission" date="2022-12" db="EMBL/GenBank/DDBJ databases">
        <authorList>
            <person name="Ely B."/>
        </authorList>
    </citation>
    <scope>NUCLEOTIDE SEQUENCE</scope>
</reference>
<reference evidence="1" key="2">
    <citation type="journal article" date="2024" name="Viruses">
        <title>New Genera and Species of Caulobacter and Brevundimonas Bacteriophages Provide Insights into Phage Genome Evolution.</title>
        <authorList>
            <person name="Ely B."/>
            <person name="Hils M."/>
            <person name="Clarke A."/>
            <person name="Albert M."/>
            <person name="Holness N."/>
            <person name="Lenski J."/>
            <person name="Mohammadi T."/>
        </authorList>
    </citation>
    <scope>NUCLEOTIDE SEQUENCE</scope>
</reference>
<sequence>MHVATQVAAVIYRCAKCDRKSSNPCKTATQQDGARKRLCFPCYRNRYWHKVDINGRTAYRRPPTLGETVISNNLGLTPTELASCIRGGAVKPVKDGYVRKDTLVWWATTKGPVQQQAGTDDNWSNIDRHPSVYSIAKPGVVTKRTVKAAIQPAKPPRKVTLACGNVIDLNDPPAKLWYVQTQGGQPYKVVQHTSHAGVEANPSKYYLYCPTIEETFVGYSDVKLETERQANLTATSPFLVDYLDILRPGPLNPSIFRRF</sequence>
<accession>A0AAE9WZC4</accession>
<evidence type="ECO:0000313" key="2">
    <source>
        <dbReference type="Proteomes" id="UP001219750"/>
    </source>
</evidence>
<dbReference type="Proteomes" id="UP001219750">
    <property type="component" value="Segment"/>
</dbReference>
<gene>
    <name evidence="1" type="primary">DCM_gp005</name>
</gene>
<keyword evidence="2" id="KW-1185">Reference proteome</keyword>
<organism evidence="1 2">
    <name type="scientific">Caulobacter phage DCM</name>
    <dbReference type="NCBI Taxonomy" id="3020391"/>
    <lineage>
        <taxon>Viruses</taxon>
        <taxon>Duplodnaviria</taxon>
        <taxon>Heunggongvirae</taxon>
        <taxon>Uroviricota</taxon>
        <taxon>Caudoviricetes</taxon>
        <taxon>Autographivirales</taxon>
        <taxon>Autonotataviridae</taxon>
        <taxon>Dcimvirus</taxon>
        <taxon>Dcimvirus DCM</taxon>
    </lineage>
</organism>
<name>A0AAE9WZC4_9CAUD</name>